<comment type="caution">
    <text evidence="2">The sequence shown here is derived from an EMBL/GenBank/DDBJ whole genome shotgun (WGS) entry which is preliminary data.</text>
</comment>
<dbReference type="Pfam" id="PF20242">
    <property type="entry name" value="Emfourin"/>
    <property type="match status" value="1"/>
</dbReference>
<dbReference type="EMBL" id="VFPS01000004">
    <property type="protein sequence ID" value="TQM95061.1"/>
    <property type="molecule type" value="Genomic_DNA"/>
</dbReference>
<dbReference type="Proteomes" id="UP000319804">
    <property type="component" value="Unassembled WGS sequence"/>
</dbReference>
<organism evidence="2 3">
    <name type="scientific">Microbacterium lacticum</name>
    <dbReference type="NCBI Taxonomy" id="33885"/>
    <lineage>
        <taxon>Bacteria</taxon>
        <taxon>Bacillati</taxon>
        <taxon>Actinomycetota</taxon>
        <taxon>Actinomycetes</taxon>
        <taxon>Micrococcales</taxon>
        <taxon>Microbacteriaceae</taxon>
        <taxon>Microbacterium</taxon>
    </lineage>
</organism>
<evidence type="ECO:0000313" key="3">
    <source>
        <dbReference type="Proteomes" id="UP000319804"/>
    </source>
</evidence>
<evidence type="ECO:0000256" key="1">
    <source>
        <dbReference type="SAM" id="MobiDB-lite"/>
    </source>
</evidence>
<protein>
    <submittedName>
        <fullName evidence="2">Uncharacterized protein</fullName>
    </submittedName>
</protein>
<dbReference type="RefSeq" id="WP_141381244.1">
    <property type="nucleotide sequence ID" value="NZ_BJNA01000057.1"/>
</dbReference>
<feature type="region of interest" description="Disordered" evidence="1">
    <location>
        <begin position="1"/>
        <end position="20"/>
    </location>
</feature>
<name>A0A4Y3UT85_9MICO</name>
<dbReference type="OrthoDB" id="4947318at2"/>
<accession>A0A4Y3UT85</accession>
<dbReference type="InterPro" id="IPR049457">
    <property type="entry name" value="Emfourin"/>
</dbReference>
<sequence>MAEGTERQRTEDDAPGDEPTVAVRVVRSGGFAGLRRTWAVDVDAADAGPWIALVEACPWDDCGSASARSASNPRGADRFSYRLSARVRGAERQADLAESDAVGPWRTLIDAVREASAREASD</sequence>
<dbReference type="AlphaFoldDB" id="A0A4Y3UT85"/>
<reference evidence="2 3" key="1">
    <citation type="submission" date="2019-06" db="EMBL/GenBank/DDBJ databases">
        <title>Sequencing the genomes of 1000 actinobacteria strains.</title>
        <authorList>
            <person name="Klenk H.-P."/>
        </authorList>
    </citation>
    <scope>NUCLEOTIDE SEQUENCE [LARGE SCALE GENOMIC DNA]</scope>
    <source>
        <strain evidence="2 3">DSM 20427</strain>
    </source>
</reference>
<proteinExistence type="predicted"/>
<evidence type="ECO:0000313" key="2">
    <source>
        <dbReference type="EMBL" id="TQM95061.1"/>
    </source>
</evidence>
<feature type="compositionally biased region" description="Basic and acidic residues" evidence="1">
    <location>
        <begin position="1"/>
        <end position="12"/>
    </location>
</feature>
<keyword evidence="3" id="KW-1185">Reference proteome</keyword>
<gene>
    <name evidence="2" type="ORF">FHX68_2396</name>
</gene>